<keyword evidence="2" id="KW-1185">Reference proteome</keyword>
<accession>A0ACC0ZF29</accession>
<name>A0ACC0ZF29_9ROSI</name>
<proteinExistence type="predicted"/>
<evidence type="ECO:0000313" key="2">
    <source>
        <dbReference type="Proteomes" id="UP001163603"/>
    </source>
</evidence>
<evidence type="ECO:0000313" key="1">
    <source>
        <dbReference type="EMBL" id="KAJ0048732.1"/>
    </source>
</evidence>
<dbReference type="EMBL" id="CM047737">
    <property type="protein sequence ID" value="KAJ0048732.1"/>
    <property type="molecule type" value="Genomic_DNA"/>
</dbReference>
<reference evidence="2" key="1">
    <citation type="journal article" date="2023" name="G3 (Bethesda)">
        <title>Genome assembly and association tests identify interacting loci associated with vigor, precocity, and sex in interspecific pistachio rootstocks.</title>
        <authorList>
            <person name="Palmer W."/>
            <person name="Jacygrad E."/>
            <person name="Sagayaradj S."/>
            <person name="Cavanaugh K."/>
            <person name="Han R."/>
            <person name="Bertier L."/>
            <person name="Beede B."/>
            <person name="Kafkas S."/>
            <person name="Golino D."/>
            <person name="Preece J."/>
            <person name="Michelmore R."/>
        </authorList>
    </citation>
    <scope>NUCLEOTIDE SEQUENCE [LARGE SCALE GENOMIC DNA]</scope>
</reference>
<dbReference type="Proteomes" id="UP001163603">
    <property type="component" value="Chromosome 2"/>
</dbReference>
<sequence length="90" mass="9739">MQERLLTVLVGSVKQAEVDYGNGAVCCLPKTRALEFVSDVDFALGGAGVGLFDAVRGGVGERPRSRRRERRRGGSENGVEADDEREEEEG</sequence>
<organism evidence="1 2">
    <name type="scientific">Pistacia integerrima</name>
    <dbReference type="NCBI Taxonomy" id="434235"/>
    <lineage>
        <taxon>Eukaryota</taxon>
        <taxon>Viridiplantae</taxon>
        <taxon>Streptophyta</taxon>
        <taxon>Embryophyta</taxon>
        <taxon>Tracheophyta</taxon>
        <taxon>Spermatophyta</taxon>
        <taxon>Magnoliopsida</taxon>
        <taxon>eudicotyledons</taxon>
        <taxon>Gunneridae</taxon>
        <taxon>Pentapetalae</taxon>
        <taxon>rosids</taxon>
        <taxon>malvids</taxon>
        <taxon>Sapindales</taxon>
        <taxon>Anacardiaceae</taxon>
        <taxon>Pistacia</taxon>
    </lineage>
</organism>
<comment type="caution">
    <text evidence="1">The sequence shown here is derived from an EMBL/GenBank/DDBJ whole genome shotgun (WGS) entry which is preliminary data.</text>
</comment>
<gene>
    <name evidence="1" type="ORF">Pint_17053</name>
</gene>
<protein>
    <submittedName>
        <fullName evidence="1">Uncharacterized protein</fullName>
    </submittedName>
</protein>